<dbReference type="Pfam" id="PF23161">
    <property type="entry name" value="HTH_RNase_II"/>
    <property type="match status" value="1"/>
</dbReference>
<evidence type="ECO:0000313" key="7">
    <source>
        <dbReference type="EMBL" id="KAL2507355.1"/>
    </source>
</evidence>
<evidence type="ECO:0000256" key="1">
    <source>
        <dbReference type="ARBA" id="ARBA00022723"/>
    </source>
</evidence>
<dbReference type="GO" id="GO:0008270">
    <property type="term" value="F:zinc ion binding"/>
    <property type="evidence" value="ECO:0007669"/>
    <property type="project" value="UniProtKB-KW"/>
</dbReference>
<evidence type="ECO:0000256" key="4">
    <source>
        <dbReference type="PROSITE-ProRule" id="PRU00175"/>
    </source>
</evidence>
<gene>
    <name evidence="7" type="ORF">Fot_31002</name>
</gene>
<keyword evidence="3" id="KW-0862">Zinc</keyword>
<evidence type="ECO:0000256" key="5">
    <source>
        <dbReference type="SAM" id="MobiDB-lite"/>
    </source>
</evidence>
<dbReference type="EMBL" id="JBFOLJ010000009">
    <property type="protein sequence ID" value="KAL2507355.1"/>
    <property type="molecule type" value="Genomic_DNA"/>
</dbReference>
<evidence type="ECO:0000313" key="8">
    <source>
        <dbReference type="Proteomes" id="UP001604277"/>
    </source>
</evidence>
<keyword evidence="2 4" id="KW-0863">Zinc-finger</keyword>
<feature type="region of interest" description="Disordered" evidence="5">
    <location>
        <begin position="332"/>
        <end position="401"/>
    </location>
</feature>
<dbReference type="SUPFAM" id="SSF57850">
    <property type="entry name" value="RING/U-box"/>
    <property type="match status" value="1"/>
</dbReference>
<dbReference type="PANTHER" id="PTHR47361:SF4">
    <property type="entry name" value="RING_U-BOX SUPERFAMILY PROTEIN"/>
    <property type="match status" value="1"/>
</dbReference>
<evidence type="ECO:0000256" key="3">
    <source>
        <dbReference type="ARBA" id="ARBA00022833"/>
    </source>
</evidence>
<dbReference type="Gene3D" id="3.30.40.10">
    <property type="entry name" value="Zinc/RING finger domain, C3HC4 (zinc finger)"/>
    <property type="match status" value="1"/>
</dbReference>
<protein>
    <submittedName>
        <fullName evidence="7">RING-type domain-containing protein</fullName>
    </submittedName>
</protein>
<feature type="compositionally biased region" description="Basic residues" evidence="5">
    <location>
        <begin position="389"/>
        <end position="401"/>
    </location>
</feature>
<dbReference type="InterPro" id="IPR013083">
    <property type="entry name" value="Znf_RING/FYVE/PHD"/>
</dbReference>
<feature type="compositionally biased region" description="Basic and acidic residues" evidence="5">
    <location>
        <begin position="360"/>
        <end position="369"/>
    </location>
</feature>
<accession>A0ABD1T3S8</accession>
<dbReference type="InterPro" id="IPR056403">
    <property type="entry name" value="RNase_II_barrel"/>
</dbReference>
<dbReference type="InterPro" id="IPR056404">
    <property type="entry name" value="HTH_RNase_II"/>
</dbReference>
<dbReference type="PANTHER" id="PTHR47361">
    <property type="entry name" value="RING/U-BOX SUPERFAMILY PROTEIN"/>
    <property type="match status" value="1"/>
</dbReference>
<dbReference type="PROSITE" id="PS00518">
    <property type="entry name" value="ZF_RING_1"/>
    <property type="match status" value="1"/>
</dbReference>
<name>A0ABD1T3S8_9LAMI</name>
<feature type="compositionally biased region" description="Basic and acidic residues" evidence="5">
    <location>
        <begin position="377"/>
        <end position="388"/>
    </location>
</feature>
<evidence type="ECO:0000256" key="2">
    <source>
        <dbReference type="ARBA" id="ARBA00022771"/>
    </source>
</evidence>
<dbReference type="InterPro" id="IPR001841">
    <property type="entry name" value="Znf_RING"/>
</dbReference>
<dbReference type="PROSITE" id="PS50089">
    <property type="entry name" value="ZF_RING_2"/>
    <property type="match status" value="1"/>
</dbReference>
<keyword evidence="1" id="KW-0479">Metal-binding</keyword>
<evidence type="ECO:0000259" key="6">
    <source>
        <dbReference type="PROSITE" id="PS50089"/>
    </source>
</evidence>
<dbReference type="Pfam" id="PF23163">
    <property type="entry name" value="CSD_RNase_II"/>
    <property type="match status" value="1"/>
</dbReference>
<dbReference type="Pfam" id="PF13639">
    <property type="entry name" value="zf-RING_2"/>
    <property type="match status" value="1"/>
</dbReference>
<dbReference type="CDD" id="cd16574">
    <property type="entry name" value="RING-HC_Topors"/>
    <property type="match status" value="1"/>
</dbReference>
<reference evidence="8" key="1">
    <citation type="submission" date="2024-07" db="EMBL/GenBank/DDBJ databases">
        <title>Two chromosome-level genome assemblies of Korean endemic species Abeliophyllum distichum and Forsythia ovata (Oleaceae).</title>
        <authorList>
            <person name="Jang H."/>
        </authorList>
    </citation>
    <scope>NUCLEOTIDE SEQUENCE [LARGE SCALE GENOMIC DNA]</scope>
</reference>
<keyword evidence="8" id="KW-1185">Reference proteome</keyword>
<dbReference type="InterPro" id="IPR058746">
    <property type="entry name" value="Znf_RING-type_Topors"/>
</dbReference>
<feature type="domain" description="RING-type" evidence="6">
    <location>
        <begin position="203"/>
        <end position="246"/>
    </location>
</feature>
<proteinExistence type="predicted"/>
<dbReference type="InterPro" id="IPR017907">
    <property type="entry name" value="Znf_RING_CS"/>
</dbReference>
<dbReference type="AlphaFoldDB" id="A0ABD1T3S8"/>
<organism evidence="7 8">
    <name type="scientific">Forsythia ovata</name>
    <dbReference type="NCBI Taxonomy" id="205694"/>
    <lineage>
        <taxon>Eukaryota</taxon>
        <taxon>Viridiplantae</taxon>
        <taxon>Streptophyta</taxon>
        <taxon>Embryophyta</taxon>
        <taxon>Tracheophyta</taxon>
        <taxon>Spermatophyta</taxon>
        <taxon>Magnoliopsida</taxon>
        <taxon>eudicotyledons</taxon>
        <taxon>Gunneridae</taxon>
        <taxon>Pentapetalae</taxon>
        <taxon>asterids</taxon>
        <taxon>lamiids</taxon>
        <taxon>Lamiales</taxon>
        <taxon>Oleaceae</taxon>
        <taxon>Forsythieae</taxon>
        <taxon>Forsythia</taxon>
    </lineage>
</organism>
<dbReference type="SMART" id="SM00184">
    <property type="entry name" value="RING"/>
    <property type="match status" value="1"/>
</dbReference>
<dbReference type="Proteomes" id="UP001604277">
    <property type="component" value="Unassembled WGS sequence"/>
</dbReference>
<sequence>MVIRLELKSSEELLENKSGKRMLQKGLLLEFKKDPKRVLLAVAQKSDGKKNWMDPILLEFAWIELLEKNKSVRVKELAEVDELLRRKHAKEAAENELKEFVKLLKYAREMPSYSKPAKSSWRTEEKIRHRIDYSLDFLLYTLEKIIMSTAVEMVGQQLINGVRDLSIQNESEIEGICAAAPEEIHQVGCETNNINSTNHHGICAICLNKIALQETALVKGCEHAYCVTCILRWASYKEEPLCPQCKNPFELLNIHRSLDGSIHDYMIEESVWLLLSASWFKPLIVADREEVDDEVEDYYYHEDEEEDLDEVYFGSSSSLCIGNRRWGDNGYVRGGRQEARPIHRPSFQDSGAGPSRQPKKKETAKEMVGRRAKRALKREAADKAAAAKHERHLMRLGHKSG</sequence>
<comment type="caution">
    <text evidence="7">The sequence shown here is derived from an EMBL/GenBank/DDBJ whole genome shotgun (WGS) entry which is preliminary data.</text>
</comment>